<dbReference type="InterPro" id="IPR007110">
    <property type="entry name" value="Ig-like_dom"/>
</dbReference>
<reference evidence="2 3" key="1">
    <citation type="journal article" date="2017" name="Virus Genes">
        <title>Characterization of Eptesipoxvirus, a novel poxvirus from a microchiropteran bat.</title>
        <authorList>
            <person name="Tu S.L."/>
            <person name="Nakazawa Y."/>
            <person name="Gao J."/>
            <person name="Wilkins K."/>
            <person name="Gallardo-Romero N."/>
            <person name="Li Y."/>
            <person name="Emerson G.L."/>
            <person name="Carroll D.S."/>
            <person name="Upton C."/>
        </authorList>
    </citation>
    <scope>NUCLEOTIDE SEQUENCE [LARGE SCALE GENOMIC DNA]</scope>
    <source>
        <strain evidence="2 3">Washington</strain>
    </source>
</reference>
<dbReference type="Proteomes" id="UP000217428">
    <property type="component" value="Segment"/>
</dbReference>
<keyword evidence="3" id="KW-1185">Reference proteome</keyword>
<evidence type="ECO:0000259" key="1">
    <source>
        <dbReference type="PROSITE" id="PS50835"/>
    </source>
</evidence>
<evidence type="ECO:0000313" key="3">
    <source>
        <dbReference type="Proteomes" id="UP000217428"/>
    </source>
</evidence>
<dbReference type="SUPFAM" id="SSF48726">
    <property type="entry name" value="Immunoglobulin"/>
    <property type="match status" value="1"/>
</dbReference>
<protein>
    <submittedName>
        <fullName evidence="2">IL-18 binding protein</fullName>
    </submittedName>
</protein>
<feature type="domain" description="Ig-like" evidence="1">
    <location>
        <begin position="25"/>
        <end position="131"/>
    </location>
</feature>
<dbReference type="PROSITE" id="PS50835">
    <property type="entry name" value="IG_LIKE"/>
    <property type="match status" value="1"/>
</dbReference>
<sequence>MNKTILFVLGQLLLFNLIYANDNQPIIAENIKSLTSLTIWAPTNYQTPFKLVCEGTNESPWFAVYWLIDGQISEQYTQITEKYTNIKKRDNYYMLKSTLTILNWDMYKDYNLTCVMADAKEGILKRSTKLSLLEECMSVNNH</sequence>
<organism evidence="2 3">
    <name type="scientific">Eptesipox virus</name>
    <dbReference type="NCBI Taxonomy" id="1329402"/>
    <lineage>
        <taxon>Viruses</taxon>
        <taxon>Varidnaviria</taxon>
        <taxon>Bamfordvirae</taxon>
        <taxon>Nucleocytoviricota</taxon>
        <taxon>Pokkesviricetes</taxon>
        <taxon>Chitovirales</taxon>
        <taxon>Poxviridae</taxon>
        <taxon>Chordopoxvirinae</taxon>
        <taxon>Vespertilionpoxvirus</taxon>
        <taxon>Vespertilionpoxvirus eptesipox</taxon>
    </lineage>
</organism>
<accession>A0A220T6N8</accession>
<dbReference type="Gene3D" id="2.60.40.10">
    <property type="entry name" value="Immunoglobulins"/>
    <property type="match status" value="1"/>
</dbReference>
<proteinExistence type="predicted"/>
<name>A0A220T6N8_9POXV</name>
<dbReference type="EMBL" id="KY747497">
    <property type="protein sequence ID" value="ASK51376.1"/>
    <property type="molecule type" value="Genomic_DNA"/>
</dbReference>
<gene>
    <name evidence="2" type="ORF">EPTV-WA-175</name>
</gene>
<evidence type="ECO:0000313" key="2">
    <source>
        <dbReference type="EMBL" id="ASK51376.1"/>
    </source>
</evidence>
<dbReference type="InterPro" id="IPR036179">
    <property type="entry name" value="Ig-like_dom_sf"/>
</dbReference>
<dbReference type="InterPro" id="IPR013783">
    <property type="entry name" value="Ig-like_fold"/>
</dbReference>